<dbReference type="InterPro" id="IPR027477">
    <property type="entry name" value="Succ_DH/fumarate_Rdtase_cat_sf"/>
</dbReference>
<dbReference type="PANTHER" id="PTHR11632:SF51">
    <property type="entry name" value="SUCCINATE DEHYDROGENASE [UBIQUINONE] FLAVOPROTEIN SUBUNIT, MITOCHONDRIAL"/>
    <property type="match status" value="1"/>
</dbReference>
<keyword evidence="2" id="KW-0285">Flavoprotein</keyword>
<dbReference type="GO" id="GO:0000104">
    <property type="term" value="F:succinate dehydrogenase activity"/>
    <property type="evidence" value="ECO:0007669"/>
    <property type="project" value="TreeGrafter"/>
</dbReference>
<gene>
    <name evidence="6" type="ORF">DMB90_15030</name>
</gene>
<protein>
    <recommendedName>
        <fullName evidence="5">FAD-dependent oxidoreductase 2 FAD-binding domain-containing protein</fullName>
    </recommendedName>
</protein>
<dbReference type="GO" id="GO:0009061">
    <property type="term" value="P:anaerobic respiration"/>
    <property type="evidence" value="ECO:0007669"/>
    <property type="project" value="TreeGrafter"/>
</dbReference>
<evidence type="ECO:0000256" key="2">
    <source>
        <dbReference type="ARBA" id="ARBA00022630"/>
    </source>
</evidence>
<keyword evidence="3" id="KW-0560">Oxidoreductase</keyword>
<sequence length="117" mass="12869">MVARSIMIEIREGRGCDGPWGPHAKLKLDHRVKRFWNPVCRVSGAFAHLRPRRPGERADSGYPNLPLHDGRYSDQSDRSGADRERAGRRRGDSGLFAVGEIACVSVHGANRLGGNPA</sequence>
<dbReference type="InterPro" id="IPR003953">
    <property type="entry name" value="FAD-dep_OxRdtase_2_FAD-bd"/>
</dbReference>
<proteinExistence type="predicted"/>
<dbReference type="GO" id="GO:0050660">
    <property type="term" value="F:flavin adenine dinucleotide binding"/>
    <property type="evidence" value="ECO:0007669"/>
    <property type="project" value="TreeGrafter"/>
</dbReference>
<organism evidence="6">
    <name type="scientific">Raoultella planticola</name>
    <name type="common">Klebsiella planticola</name>
    <dbReference type="NCBI Taxonomy" id="575"/>
    <lineage>
        <taxon>Bacteria</taxon>
        <taxon>Pseudomonadati</taxon>
        <taxon>Pseudomonadota</taxon>
        <taxon>Gammaproteobacteria</taxon>
        <taxon>Enterobacterales</taxon>
        <taxon>Enterobacteriaceae</taxon>
        <taxon>Klebsiella/Raoultella group</taxon>
        <taxon>Raoultella</taxon>
    </lineage>
</organism>
<dbReference type="AlphaFoldDB" id="A0A5P6AAY2"/>
<evidence type="ECO:0000256" key="1">
    <source>
        <dbReference type="ARBA" id="ARBA00001974"/>
    </source>
</evidence>
<dbReference type="Pfam" id="PF00890">
    <property type="entry name" value="FAD_binding_2"/>
    <property type="match status" value="1"/>
</dbReference>
<dbReference type="GO" id="GO:0005886">
    <property type="term" value="C:plasma membrane"/>
    <property type="evidence" value="ECO:0007669"/>
    <property type="project" value="TreeGrafter"/>
</dbReference>
<evidence type="ECO:0000256" key="3">
    <source>
        <dbReference type="ARBA" id="ARBA00023002"/>
    </source>
</evidence>
<feature type="domain" description="FAD-dependent oxidoreductase 2 FAD-binding" evidence="5">
    <location>
        <begin position="93"/>
        <end position="115"/>
    </location>
</feature>
<feature type="compositionally biased region" description="Basic and acidic residues" evidence="4">
    <location>
        <begin position="68"/>
        <end position="91"/>
    </location>
</feature>
<dbReference type="GO" id="GO:0009055">
    <property type="term" value="F:electron transfer activity"/>
    <property type="evidence" value="ECO:0007669"/>
    <property type="project" value="TreeGrafter"/>
</dbReference>
<feature type="region of interest" description="Disordered" evidence="4">
    <location>
        <begin position="50"/>
        <end position="91"/>
    </location>
</feature>
<dbReference type="Gene3D" id="3.90.700.10">
    <property type="entry name" value="Succinate dehydrogenase/fumarate reductase flavoprotein, catalytic domain"/>
    <property type="match status" value="1"/>
</dbReference>
<reference evidence="6" key="1">
    <citation type="submission" date="2018-05" db="EMBL/GenBank/DDBJ databases">
        <title>Bacterial isolates from healthy term breastfed infants carrying antibiotic resistance genes.</title>
        <authorList>
            <person name="Casaburi G."/>
        </authorList>
    </citation>
    <scope>NUCLEOTIDE SEQUENCE [LARGE SCALE GENOMIC DNA]</scope>
    <source>
        <strain evidence="6">7084_4</strain>
    </source>
</reference>
<evidence type="ECO:0000313" key="6">
    <source>
        <dbReference type="EMBL" id="QFG76824.1"/>
    </source>
</evidence>
<dbReference type="Gene3D" id="3.50.50.60">
    <property type="entry name" value="FAD/NAD(P)-binding domain"/>
    <property type="match status" value="1"/>
</dbReference>
<dbReference type="EMBL" id="CP029752">
    <property type="protein sequence ID" value="QFG76824.1"/>
    <property type="molecule type" value="Genomic_DNA"/>
</dbReference>
<name>A0A5P6AAY2_RAOPL</name>
<dbReference type="InterPro" id="IPR036188">
    <property type="entry name" value="FAD/NAD-bd_sf"/>
</dbReference>
<evidence type="ECO:0000256" key="4">
    <source>
        <dbReference type="SAM" id="MobiDB-lite"/>
    </source>
</evidence>
<evidence type="ECO:0000259" key="5">
    <source>
        <dbReference type="Pfam" id="PF00890"/>
    </source>
</evidence>
<comment type="cofactor">
    <cofactor evidence="1">
        <name>FAD</name>
        <dbReference type="ChEBI" id="CHEBI:57692"/>
    </cofactor>
</comment>
<dbReference type="PANTHER" id="PTHR11632">
    <property type="entry name" value="SUCCINATE DEHYDROGENASE 2 FLAVOPROTEIN SUBUNIT"/>
    <property type="match status" value="1"/>
</dbReference>
<dbReference type="InterPro" id="IPR030664">
    <property type="entry name" value="SdhA/FrdA/AprA"/>
</dbReference>
<accession>A0A5P6AAY2</accession>